<feature type="coiled-coil region" evidence="4">
    <location>
        <begin position="409"/>
        <end position="436"/>
    </location>
</feature>
<dbReference type="PANTHER" id="PTHR46963:SF4">
    <property type="entry name" value="HYPOTHETICAL PROTEIN MGC115716"/>
    <property type="match status" value="1"/>
</dbReference>
<dbReference type="Proteomes" id="UP001374579">
    <property type="component" value="Unassembled WGS sequence"/>
</dbReference>
<dbReference type="Pfam" id="PF12012">
    <property type="entry name" value="DUF3504"/>
    <property type="match status" value="1"/>
</dbReference>
<dbReference type="AlphaFoldDB" id="A0AAN9AKR5"/>
<dbReference type="PANTHER" id="PTHR46963">
    <property type="entry name" value="SIMILAR TO RIKEN CDNA E130308A19"/>
    <property type="match status" value="1"/>
</dbReference>
<evidence type="ECO:0000259" key="5">
    <source>
        <dbReference type="Pfam" id="PF12012"/>
    </source>
</evidence>
<keyword evidence="1" id="KW-1017">Isopeptide bond</keyword>
<keyword evidence="2" id="KW-0597">Phosphoprotein</keyword>
<evidence type="ECO:0000313" key="6">
    <source>
        <dbReference type="EMBL" id="KAK7088677.1"/>
    </source>
</evidence>
<evidence type="ECO:0000256" key="3">
    <source>
        <dbReference type="ARBA" id="ARBA00022843"/>
    </source>
</evidence>
<dbReference type="InterPro" id="IPR042838">
    <property type="entry name" value="KIAA1958"/>
</dbReference>
<keyword evidence="7" id="KW-1185">Reference proteome</keyword>
<protein>
    <recommendedName>
        <fullName evidence="5">ZMYM2-like/QRICH1 C-terminal domain-containing protein</fullName>
    </recommendedName>
</protein>
<sequence>MATSSEVSVSETTESLQSDELQNDLITRLVAEPACEPKLTKTTKLSLVPKVPFNKNTLKKTSYDLRHLAWFMKKQGDKREIQTIQPQELCKILCCYFMNLKKMDDQDYEPSTIKSVLNSIQRHLRSKDYCESVMCSPQFAQLRQVLKTKVKSVEQLGCGNLTNKAQPLKDADVDKLWQSKQLGVSDPEAILNTLWWQNTINFGLYKSKPHRHMQWGDVTLQKDISGREYLQFRDRQPQTCLDDNPKSVHDVCRIAWATNDERCPVAVYKTYAALRPKDYCDVSFPFYCATNYTKEASLEFAWFKRQPVGKNKLSLIMKKMCSKAGIGNQHFTNHSARKYVVQKLSEKKVPPNNVQSVNNCTCSTNSQSEQRSFGLTSSGAGGVSVLSTGPSVSSPAFTTIRFQLDSTTALAHRQEMQREEQRVIAAQRRHDNHQENRFQHVSCVHIEPRPPQQPVGQIGLSTTTPIGQILQDPCLTTTTPHAVARSWQTACDPPVGYAHLTTTSTPHQPRTACDPPVGYAHLTTTSTPHQPQTACDPPVGYAHLTTTSTPHQPQQHVQVVLGAERLTTTTPFCQQDKPHKDHSGVKYNSKTGQEDFARLSPRVQQQRPAKAVPASIPASISAQAIAAEAGTSFMPLTKEDRIKVAQKVADNISSMVRLVGQTGGHLTFELAMEGQVWRGDSKPTLPGPQEEGRCLPADNRNRTIRTLLETISVNTEQPGTVNTLNSEQPRTVNTCNSEQPRTVNTLNSEQPRTVITCNSEQPRTVITCNSEQPRTVITCNSEQPRTVNTCNSEQPRTVNTLNSEQPRTVITCNSEQPRTVNALNSEQPQTVITCNSEQTQTVITCNSEQTQTVKALNSERPRTVYIFNSEQPRTVNTCNSEQPRTVNALNSKQPRTVITCNSEQTQTVNTFNSEQPRTVSALNSELPRTVYIFNSEQSGNAGSDNSMEEGDTAVVSDVKIEIDVAEETPLCWHITEPQPYMPAREGVVTENTATMPTVQTLEAAVRSHSDTWLKQEIQTPETQFAVNTSSVTWLKQEVL</sequence>
<keyword evidence="3" id="KW-0832">Ubl conjugation</keyword>
<evidence type="ECO:0000256" key="4">
    <source>
        <dbReference type="SAM" id="Coils"/>
    </source>
</evidence>
<name>A0AAN9AKR5_9CAEN</name>
<feature type="domain" description="ZMYM2-like/QRICH1 C-terminal" evidence="5">
    <location>
        <begin position="174"/>
        <end position="321"/>
    </location>
</feature>
<dbReference type="InterPro" id="IPR021893">
    <property type="entry name" value="ZMYM2-like_C"/>
</dbReference>
<organism evidence="6 7">
    <name type="scientific">Littorina saxatilis</name>
    <dbReference type="NCBI Taxonomy" id="31220"/>
    <lineage>
        <taxon>Eukaryota</taxon>
        <taxon>Metazoa</taxon>
        <taxon>Spiralia</taxon>
        <taxon>Lophotrochozoa</taxon>
        <taxon>Mollusca</taxon>
        <taxon>Gastropoda</taxon>
        <taxon>Caenogastropoda</taxon>
        <taxon>Littorinimorpha</taxon>
        <taxon>Littorinoidea</taxon>
        <taxon>Littorinidae</taxon>
        <taxon>Littorina</taxon>
    </lineage>
</organism>
<keyword evidence="4" id="KW-0175">Coiled coil</keyword>
<proteinExistence type="predicted"/>
<evidence type="ECO:0000256" key="1">
    <source>
        <dbReference type="ARBA" id="ARBA00022499"/>
    </source>
</evidence>
<reference evidence="6 7" key="1">
    <citation type="submission" date="2024-02" db="EMBL/GenBank/DDBJ databases">
        <title>Chromosome-scale genome assembly of the rough periwinkle Littorina saxatilis.</title>
        <authorList>
            <person name="De Jode A."/>
            <person name="Faria R."/>
            <person name="Formenti G."/>
            <person name="Sims Y."/>
            <person name="Smith T.P."/>
            <person name="Tracey A."/>
            <person name="Wood J.M.D."/>
            <person name="Zagrodzka Z.B."/>
            <person name="Johannesson K."/>
            <person name="Butlin R.K."/>
            <person name="Leder E.H."/>
        </authorList>
    </citation>
    <scope>NUCLEOTIDE SEQUENCE [LARGE SCALE GENOMIC DNA]</scope>
    <source>
        <strain evidence="6">Snail1</strain>
        <tissue evidence="6">Muscle</tissue>
    </source>
</reference>
<evidence type="ECO:0000256" key="2">
    <source>
        <dbReference type="ARBA" id="ARBA00022553"/>
    </source>
</evidence>
<comment type="caution">
    <text evidence="6">The sequence shown here is derived from an EMBL/GenBank/DDBJ whole genome shotgun (WGS) entry which is preliminary data.</text>
</comment>
<dbReference type="EMBL" id="JBAMIC010004070">
    <property type="protein sequence ID" value="KAK7088677.1"/>
    <property type="molecule type" value="Genomic_DNA"/>
</dbReference>
<accession>A0AAN9AKR5</accession>
<gene>
    <name evidence="6" type="ORF">V1264_022571</name>
</gene>
<evidence type="ECO:0000313" key="7">
    <source>
        <dbReference type="Proteomes" id="UP001374579"/>
    </source>
</evidence>